<dbReference type="VEuPathDB" id="FungiDB:RhiirFUN_011764"/>
<comment type="caution">
    <text evidence="2">The sequence shown here is derived from an EMBL/GenBank/DDBJ whole genome shotgun (WGS) entry which is preliminary data.</text>
</comment>
<keyword evidence="3" id="KW-1185">Reference proteome</keyword>
<feature type="region of interest" description="Disordered" evidence="1">
    <location>
        <begin position="32"/>
        <end position="70"/>
    </location>
</feature>
<gene>
    <name evidence="2" type="ORF">RhiirA4_67031</name>
</gene>
<dbReference type="EMBL" id="LLXI01000172">
    <property type="protein sequence ID" value="PKY41884.1"/>
    <property type="molecule type" value="Genomic_DNA"/>
</dbReference>
<dbReference type="AlphaFoldDB" id="A0A2I1G5H0"/>
<feature type="compositionally biased region" description="Polar residues" evidence="1">
    <location>
        <begin position="51"/>
        <end position="70"/>
    </location>
</feature>
<protein>
    <recommendedName>
        <fullName evidence="4">Serine-threonine/tyrosine-protein kinase catalytic domain-containing protein</fullName>
    </recommendedName>
</protein>
<evidence type="ECO:0000256" key="1">
    <source>
        <dbReference type="SAM" id="MobiDB-lite"/>
    </source>
</evidence>
<dbReference type="Gene3D" id="1.10.510.10">
    <property type="entry name" value="Transferase(Phosphotransferase) domain 1"/>
    <property type="match status" value="1"/>
</dbReference>
<organism evidence="2 3">
    <name type="scientific">Rhizophagus irregularis</name>
    <dbReference type="NCBI Taxonomy" id="588596"/>
    <lineage>
        <taxon>Eukaryota</taxon>
        <taxon>Fungi</taxon>
        <taxon>Fungi incertae sedis</taxon>
        <taxon>Mucoromycota</taxon>
        <taxon>Glomeromycotina</taxon>
        <taxon>Glomeromycetes</taxon>
        <taxon>Glomerales</taxon>
        <taxon>Glomeraceae</taxon>
        <taxon>Rhizophagus</taxon>
    </lineage>
</organism>
<name>A0A2I1G5H0_9GLOM</name>
<evidence type="ECO:0000313" key="3">
    <source>
        <dbReference type="Proteomes" id="UP000234323"/>
    </source>
</evidence>
<evidence type="ECO:0000313" key="2">
    <source>
        <dbReference type="EMBL" id="PKY41884.1"/>
    </source>
</evidence>
<feature type="non-terminal residue" evidence="2">
    <location>
        <position position="1"/>
    </location>
</feature>
<accession>A0A2I1G5H0</accession>
<proteinExistence type="predicted"/>
<dbReference type="VEuPathDB" id="FungiDB:FUN_014608"/>
<feature type="compositionally biased region" description="Low complexity" evidence="1">
    <location>
        <begin position="33"/>
        <end position="47"/>
    </location>
</feature>
<sequence>TPDSYVKIYTECWNQEPDNRPTIDEVVDKLKSAKNAKNENNVKNAKNAKNDQTNKLGSDPNTDRSNFSSNDINRLVTNGVVDCIKFKNEIVKPIGTMVNGIINDIVNKNQERELDDVIDRDIFNDRNKNNNVKSQQTYDHLNNQQDSDSNNLRERLNDFVIGTRAEREKVFKMCKEAENVFTEVGDAIEKQDHKKILGLIKKSAEGAVAEILQSNSQNDEETVEIIESLQKTAQRTAKTAQRTAEAVHESPCNVN</sequence>
<dbReference type="Proteomes" id="UP000234323">
    <property type="component" value="Unassembled WGS sequence"/>
</dbReference>
<reference evidence="2 3" key="1">
    <citation type="submission" date="2015-10" db="EMBL/GenBank/DDBJ databases">
        <title>Genome analyses suggest a sexual origin of heterokaryosis in a supposedly ancient asexual fungus.</title>
        <authorList>
            <person name="Ropars J."/>
            <person name="Sedzielewska K."/>
            <person name="Noel J."/>
            <person name="Charron P."/>
            <person name="Farinelli L."/>
            <person name="Marton T."/>
            <person name="Kruger M."/>
            <person name="Pelin A."/>
            <person name="Brachmann A."/>
            <person name="Corradi N."/>
        </authorList>
    </citation>
    <scope>NUCLEOTIDE SEQUENCE [LARGE SCALE GENOMIC DNA]</scope>
    <source>
        <strain evidence="2 3">A4</strain>
    </source>
</reference>
<evidence type="ECO:0008006" key="4">
    <source>
        <dbReference type="Google" id="ProtNLM"/>
    </source>
</evidence>